<dbReference type="EMBL" id="FQ311875">
    <property type="protein sequence ID" value="CBT75543.1"/>
    <property type="molecule type" value="Genomic_DNA"/>
</dbReference>
<name>A0ABP1U263_GLUAR</name>
<keyword evidence="2" id="KW-1185">Reference proteome</keyword>
<dbReference type="RefSeq" id="WP_013348685.1">
    <property type="nucleotide sequence ID" value="NC_014550.1"/>
</dbReference>
<evidence type="ECO:0000313" key="2">
    <source>
        <dbReference type="Proteomes" id="UP000006878"/>
    </source>
</evidence>
<keyword evidence="1" id="KW-0808">Transferase</keyword>
<dbReference type="GeneID" id="303184928"/>
<dbReference type="GO" id="GO:0016740">
    <property type="term" value="F:transferase activity"/>
    <property type="evidence" value="ECO:0007669"/>
    <property type="project" value="UniProtKB-KW"/>
</dbReference>
<dbReference type="Pfam" id="PF04464">
    <property type="entry name" value="Glyphos_transf"/>
    <property type="match status" value="1"/>
</dbReference>
<sequence>MIGFLLELGTSLKSETRQLLSSLGRSIKIQETLGWIGIENGRTFNHEIENLPVPATVVVYFGDEPDKTYQLIQWLPVLEQLNQKHPVVLLFRRVESFRMMQRHTDLPRIFVRRFSSLMDLYEDNRYQLVIYVNNSRTNFQSLEHPRPVHVHVNHGESDKVSMVSNKAKAYDRVFVAGPAAIDRHRQRLIDFGLDKLLVTGRPQLDIEFDPLVEPSNRKTVMYAPTWQGENEDNNYTSMDLYGREIVQALLADPGNRVIYKPHPRILDTRDLEVKAAHEAICSLIAKANSVGADHEFFDSGNILAMFDSVDAMITDVSSVGLDFLYLCPEKPLILTDRRQNEDQLAIDAPISRSCPIINLVTKESLGSLLPVWIEDDEMARMRLESREFYFGNLKRGESTRKFFEQISSLIAERQDKISGYRAWHPTIESE</sequence>
<reference evidence="2" key="2">
    <citation type="submission" date="2010-07" db="EMBL/GenBank/DDBJ databases">
        <title>Complete genome sequence of Arthrobacter arilaitensis (strain DSM 16368 / CIP 108037 / JCM 13566 / Re117).</title>
        <authorList>
            <person name="Genoscope."/>
        </authorList>
    </citation>
    <scope>NUCLEOTIDE SEQUENCE [LARGE SCALE GENOMIC DNA]</scope>
    <source>
        <strain evidence="2">DSM 16368 / CIP 108037 / IAM 15318 / JCM 13566 / Re117</strain>
    </source>
</reference>
<dbReference type="SUPFAM" id="SSF53756">
    <property type="entry name" value="UDP-Glycosyltransferase/glycogen phosphorylase"/>
    <property type="match status" value="1"/>
</dbReference>
<dbReference type="InterPro" id="IPR043148">
    <property type="entry name" value="TagF_C"/>
</dbReference>
<reference evidence="2" key="1">
    <citation type="journal article" date="2010" name="PLoS ONE">
        <title>The Arthrobacter arilaitensis Re117 genome sequence reveals its genetic adaptation to the surface of cheese.</title>
        <authorList>
            <person name="Monnet C."/>
            <person name="Loux V."/>
            <person name="Gibrat J.F."/>
            <person name="Spinnler E."/>
            <person name="Barbe V."/>
            <person name="Vacherie B."/>
            <person name="Gavory F."/>
            <person name="Gourbeyre E."/>
            <person name="Siguier P."/>
            <person name="Chandler M."/>
            <person name="Elleuch R."/>
            <person name="Irlinger F."/>
            <person name="Vallaeys T."/>
        </authorList>
    </citation>
    <scope>NUCLEOTIDE SEQUENCE</scope>
    <source>
        <strain evidence="2">DSM 16368 / CIP 108037 / IAM 15318 / JCM 13566 / Re117</strain>
    </source>
</reference>
<evidence type="ECO:0000313" key="1">
    <source>
        <dbReference type="EMBL" id="CBT75543.1"/>
    </source>
</evidence>
<accession>A0ABP1U263</accession>
<gene>
    <name evidence="1" type="ordered locus">AARI_13380</name>
</gene>
<dbReference type="Gene3D" id="3.40.50.12580">
    <property type="match status" value="1"/>
</dbReference>
<dbReference type="InterPro" id="IPR007554">
    <property type="entry name" value="Glycerophosphate_synth"/>
</dbReference>
<protein>
    <submittedName>
        <fullName evidence="1">Transferase</fullName>
    </submittedName>
</protein>
<dbReference type="Proteomes" id="UP000006878">
    <property type="component" value="Chromosome"/>
</dbReference>
<proteinExistence type="predicted"/>
<organism evidence="1 2">
    <name type="scientific">Glutamicibacter arilaitensis (strain DSM 16368 / CIP 108037 / IAM 15318 / JCM 13566 / NCIMB 14258 / Re117)</name>
    <name type="common">Arthrobacter arilaitensis</name>
    <dbReference type="NCBI Taxonomy" id="861360"/>
    <lineage>
        <taxon>Bacteria</taxon>
        <taxon>Bacillati</taxon>
        <taxon>Actinomycetota</taxon>
        <taxon>Actinomycetes</taxon>
        <taxon>Micrococcales</taxon>
        <taxon>Micrococcaceae</taxon>
        <taxon>Glutamicibacter</taxon>
    </lineage>
</organism>